<protein>
    <submittedName>
        <fullName evidence="3">Uncharacterized protein</fullName>
    </submittedName>
</protein>
<evidence type="ECO:0000256" key="2">
    <source>
        <dbReference type="SAM" id="Phobius"/>
    </source>
</evidence>
<sequence length="267" mass="28537">MSTDHDQLAARFGAFRAAIAPTMTGPGAPEIRADVRRRHRRTAVAGVAAVVLVLVGAGAFLLRPADDTNRLIPATASTSPSADPSADPSPSPDDTWKQTVRNGRMDLTAETNANCGGPAVTFRDGKAKAWYDGVNKNYAVLDDNMFRADIDRDGRPDYLVTLSCDFGRDPATIECDPRMSKEACEAQRKSGVITQLFVLRGEPGDLTAIGGIRAGSLLTPPARVEISDDGLISISDDREPGRVLVWAYRDGTMKVVENIKASPTPTA</sequence>
<keyword evidence="2" id="KW-0472">Membrane</keyword>
<dbReference type="EMBL" id="FRCS01000001">
    <property type="protein sequence ID" value="SHM29014.1"/>
    <property type="molecule type" value="Genomic_DNA"/>
</dbReference>
<dbReference type="RefSeq" id="WP_073250532.1">
    <property type="nucleotide sequence ID" value="NZ_FRCS01000001.1"/>
</dbReference>
<dbReference type="STRING" id="134849.SAMN05443668_101217"/>
<keyword evidence="4" id="KW-1185">Reference proteome</keyword>
<accession>A0A1M7HKL6</accession>
<dbReference type="Proteomes" id="UP000184440">
    <property type="component" value="Unassembled WGS sequence"/>
</dbReference>
<feature type="compositionally biased region" description="Low complexity" evidence="1">
    <location>
        <begin position="73"/>
        <end position="88"/>
    </location>
</feature>
<feature type="region of interest" description="Disordered" evidence="1">
    <location>
        <begin position="72"/>
        <end position="96"/>
    </location>
</feature>
<reference evidence="3 4" key="1">
    <citation type="submission" date="2016-11" db="EMBL/GenBank/DDBJ databases">
        <authorList>
            <person name="Jaros S."/>
            <person name="Januszkiewicz K."/>
            <person name="Wedrychowicz H."/>
        </authorList>
    </citation>
    <scope>NUCLEOTIDE SEQUENCE [LARGE SCALE GENOMIC DNA]</scope>
    <source>
        <strain evidence="3 4">DSM 46144</strain>
    </source>
</reference>
<keyword evidence="2" id="KW-0812">Transmembrane</keyword>
<evidence type="ECO:0000313" key="4">
    <source>
        <dbReference type="Proteomes" id="UP000184440"/>
    </source>
</evidence>
<keyword evidence="2" id="KW-1133">Transmembrane helix</keyword>
<name>A0A1M7HKL6_9ACTN</name>
<evidence type="ECO:0000313" key="3">
    <source>
        <dbReference type="EMBL" id="SHM29014.1"/>
    </source>
</evidence>
<dbReference type="AlphaFoldDB" id="A0A1M7HKL6"/>
<organism evidence="3 4">
    <name type="scientific">Cryptosporangium aurantiacum</name>
    <dbReference type="NCBI Taxonomy" id="134849"/>
    <lineage>
        <taxon>Bacteria</taxon>
        <taxon>Bacillati</taxon>
        <taxon>Actinomycetota</taxon>
        <taxon>Actinomycetes</taxon>
        <taxon>Cryptosporangiales</taxon>
        <taxon>Cryptosporangiaceae</taxon>
        <taxon>Cryptosporangium</taxon>
    </lineage>
</organism>
<evidence type="ECO:0000256" key="1">
    <source>
        <dbReference type="SAM" id="MobiDB-lite"/>
    </source>
</evidence>
<dbReference type="OrthoDB" id="9893099at2"/>
<gene>
    <name evidence="3" type="ORF">SAMN05443668_101217</name>
</gene>
<proteinExistence type="predicted"/>
<feature type="transmembrane region" description="Helical" evidence="2">
    <location>
        <begin position="42"/>
        <end position="62"/>
    </location>
</feature>